<evidence type="ECO:0000313" key="1">
    <source>
        <dbReference type="EMBL" id="EKO32252.1"/>
    </source>
</evidence>
<dbReference type="EMBL" id="AHON02000078">
    <property type="protein sequence ID" value="EKO32252.1"/>
    <property type="molecule type" value="Genomic_DNA"/>
</dbReference>
<name>A0A0E2BAK1_9LEPT</name>
<keyword evidence="2" id="KW-1185">Reference proteome</keyword>
<sequence>MEAATLILWELRHSSKFSYAELMLELGFDTLSKQSLASYGSARFDYF</sequence>
<accession>A0A0E2BAK1</accession>
<organism evidence="1 2">
    <name type="scientific">Leptospira santarosai str. MOR084</name>
    <dbReference type="NCBI Taxonomy" id="1049984"/>
    <lineage>
        <taxon>Bacteria</taxon>
        <taxon>Pseudomonadati</taxon>
        <taxon>Spirochaetota</taxon>
        <taxon>Spirochaetia</taxon>
        <taxon>Leptospirales</taxon>
        <taxon>Leptospiraceae</taxon>
        <taxon>Leptospira</taxon>
    </lineage>
</organism>
<protein>
    <submittedName>
        <fullName evidence="1">Uncharacterized protein</fullName>
    </submittedName>
</protein>
<dbReference type="Proteomes" id="UP000006329">
    <property type="component" value="Unassembled WGS sequence"/>
</dbReference>
<gene>
    <name evidence="1" type="ORF">LEP1GSC179_3998</name>
</gene>
<comment type="caution">
    <text evidence="1">The sequence shown here is derived from an EMBL/GenBank/DDBJ whole genome shotgun (WGS) entry which is preliminary data.</text>
</comment>
<proteinExistence type="predicted"/>
<evidence type="ECO:0000313" key="2">
    <source>
        <dbReference type="Proteomes" id="UP000006329"/>
    </source>
</evidence>
<reference evidence="1" key="1">
    <citation type="submission" date="2012-10" db="EMBL/GenBank/DDBJ databases">
        <authorList>
            <person name="Harkins D.M."/>
            <person name="Durkin A.S."/>
            <person name="Brinkac L.M."/>
            <person name="Haft D.H."/>
            <person name="Selengut J.D."/>
            <person name="Sanka R."/>
            <person name="DePew J."/>
            <person name="Purushe J."/>
            <person name="Matthias M.A."/>
            <person name="Vinetz J.M."/>
            <person name="Sutton G.G."/>
            <person name="Nierman W.C."/>
            <person name="Fouts D.E."/>
        </authorList>
    </citation>
    <scope>NUCLEOTIDE SEQUENCE [LARGE SCALE GENOMIC DNA]</scope>
    <source>
        <strain evidence="1">MOR084</strain>
    </source>
</reference>
<dbReference type="AlphaFoldDB" id="A0A0E2BAK1"/>